<evidence type="ECO:0000313" key="3">
    <source>
        <dbReference type="Proteomes" id="UP000268857"/>
    </source>
</evidence>
<dbReference type="Proteomes" id="UP000268857">
    <property type="component" value="Unassembled WGS sequence"/>
</dbReference>
<dbReference type="RefSeq" id="WP_016875553.1">
    <property type="nucleotide sequence ID" value="NZ_AJLN01000100.1"/>
</dbReference>
<dbReference type="AlphaFoldDB" id="A0A433NN43"/>
<reference evidence="2 3" key="1">
    <citation type="journal article" date="2019" name="Genome Biol. Evol.">
        <title>Day and night: Metabolic profiles and evolutionary relationships of six axenic non-marine cyanobacteria.</title>
        <authorList>
            <person name="Will S.E."/>
            <person name="Henke P."/>
            <person name="Boedeker C."/>
            <person name="Huang S."/>
            <person name="Brinkmann H."/>
            <person name="Rohde M."/>
            <person name="Jarek M."/>
            <person name="Friedl T."/>
            <person name="Seufert S."/>
            <person name="Schumacher M."/>
            <person name="Overmann J."/>
            <person name="Neumann-Schaal M."/>
            <person name="Petersen J."/>
        </authorList>
    </citation>
    <scope>NUCLEOTIDE SEQUENCE [LARGE SCALE GENOMIC DNA]</scope>
    <source>
        <strain evidence="2 3">PCC 6912</strain>
    </source>
</reference>
<keyword evidence="1" id="KW-0732">Signal</keyword>
<feature type="chain" id="PRO_5019241374" evidence="1">
    <location>
        <begin position="22"/>
        <end position="264"/>
    </location>
</feature>
<sequence>MRKTTLLTISLTFLVVLPATAQLGSVWTDFQSYAGDLQTYLTNNLTDTLKPIESEAQSAINNATGELNIPNPIAAGQNVRDGMVWYYISDKFDNNATVRANLASNEVNRLITRGAVASVMGEDGQIRLKTKLEETERNLREVDEYSEETDKISNDLLQEARNIANTIANTTPLGQISALLGINQSTLQQQSIRIQRDQLKITGENLGQTMQMNQFMQYSNLNLANISQQVEEANRARRVDTSAEAARLLRTTSQIDLFGRTEEN</sequence>
<gene>
    <name evidence="2" type="ORF">PCC6912_15160</name>
</gene>
<accession>A0A433NN43</accession>
<dbReference type="EMBL" id="RSCJ01000004">
    <property type="protein sequence ID" value="RUR84621.1"/>
    <property type="molecule type" value="Genomic_DNA"/>
</dbReference>
<dbReference type="STRING" id="211165.GCA_000317285_03889"/>
<organism evidence="2 3">
    <name type="scientific">Chlorogloeopsis fritschii PCC 6912</name>
    <dbReference type="NCBI Taxonomy" id="211165"/>
    <lineage>
        <taxon>Bacteria</taxon>
        <taxon>Bacillati</taxon>
        <taxon>Cyanobacteriota</taxon>
        <taxon>Cyanophyceae</taxon>
        <taxon>Nostocales</taxon>
        <taxon>Chlorogloeopsidaceae</taxon>
        <taxon>Chlorogloeopsis</taxon>
    </lineage>
</organism>
<feature type="signal peptide" evidence="1">
    <location>
        <begin position="1"/>
        <end position="21"/>
    </location>
</feature>
<protein>
    <submittedName>
        <fullName evidence="2">Uncharacterized protein</fullName>
    </submittedName>
</protein>
<comment type="caution">
    <text evidence="2">The sequence shown here is derived from an EMBL/GenBank/DDBJ whole genome shotgun (WGS) entry which is preliminary data.</text>
</comment>
<proteinExistence type="predicted"/>
<keyword evidence="3" id="KW-1185">Reference proteome</keyword>
<evidence type="ECO:0000313" key="2">
    <source>
        <dbReference type="EMBL" id="RUR84621.1"/>
    </source>
</evidence>
<dbReference type="OrthoDB" id="570172at2"/>
<evidence type="ECO:0000256" key="1">
    <source>
        <dbReference type="SAM" id="SignalP"/>
    </source>
</evidence>
<name>A0A433NN43_CHLFR</name>